<name>A0A6A4V9X0_AMPAM</name>
<keyword evidence="3" id="KW-1185">Reference proteome</keyword>
<proteinExistence type="predicted"/>
<accession>A0A6A4V9X0</accession>
<dbReference type="Proteomes" id="UP000440578">
    <property type="component" value="Unassembled WGS sequence"/>
</dbReference>
<dbReference type="OrthoDB" id="6354726at2759"/>
<dbReference type="GO" id="GO:0007229">
    <property type="term" value="P:integrin-mediated signaling pathway"/>
    <property type="evidence" value="ECO:0007669"/>
    <property type="project" value="UniProtKB-KW"/>
</dbReference>
<dbReference type="PROSITE" id="PS50092">
    <property type="entry name" value="TSP1"/>
    <property type="match status" value="1"/>
</dbReference>
<dbReference type="InterPro" id="IPR000884">
    <property type="entry name" value="TSP1_rpt"/>
</dbReference>
<gene>
    <name evidence="2" type="primary">ADAMTS20</name>
    <name evidence="2" type="ORF">FJT64_008979</name>
</gene>
<feature type="region of interest" description="Disordered" evidence="1">
    <location>
        <begin position="118"/>
        <end position="157"/>
    </location>
</feature>
<protein>
    <submittedName>
        <fullName evidence="2">A disintegrin and metalloproteinase with thrombospondin motifs 20</fullName>
    </submittedName>
</protein>
<keyword evidence="2" id="KW-0401">Integrin</keyword>
<evidence type="ECO:0000313" key="2">
    <source>
        <dbReference type="EMBL" id="KAF0293077.1"/>
    </source>
</evidence>
<reference evidence="2 3" key="1">
    <citation type="submission" date="2019-07" db="EMBL/GenBank/DDBJ databases">
        <title>Draft genome assembly of a fouling barnacle, Amphibalanus amphitrite (Darwin, 1854): The first reference genome for Thecostraca.</title>
        <authorList>
            <person name="Kim W."/>
        </authorList>
    </citation>
    <scope>NUCLEOTIDE SEQUENCE [LARGE SCALE GENOMIC DNA]</scope>
    <source>
        <strain evidence="2">SNU_AA5</strain>
        <tissue evidence="2">Soma without cirri and trophi</tissue>
    </source>
</reference>
<organism evidence="2 3">
    <name type="scientific">Amphibalanus amphitrite</name>
    <name type="common">Striped barnacle</name>
    <name type="synonym">Balanus amphitrite</name>
    <dbReference type="NCBI Taxonomy" id="1232801"/>
    <lineage>
        <taxon>Eukaryota</taxon>
        <taxon>Metazoa</taxon>
        <taxon>Ecdysozoa</taxon>
        <taxon>Arthropoda</taxon>
        <taxon>Crustacea</taxon>
        <taxon>Multicrustacea</taxon>
        <taxon>Cirripedia</taxon>
        <taxon>Thoracica</taxon>
        <taxon>Thoracicalcarea</taxon>
        <taxon>Balanomorpha</taxon>
        <taxon>Balanoidea</taxon>
        <taxon>Balanidae</taxon>
        <taxon>Amphibalaninae</taxon>
        <taxon>Amphibalanus</taxon>
    </lineage>
</organism>
<dbReference type="EMBL" id="VIIS01001773">
    <property type="protein sequence ID" value="KAF0293077.1"/>
    <property type="molecule type" value="Genomic_DNA"/>
</dbReference>
<comment type="caution">
    <text evidence="2">The sequence shown here is derived from an EMBL/GenBank/DDBJ whole genome shotgun (WGS) entry which is preliminary data.</text>
</comment>
<evidence type="ECO:0000313" key="3">
    <source>
        <dbReference type="Proteomes" id="UP000440578"/>
    </source>
</evidence>
<sequence length="316" mass="34944">MPNDTLAPAGGALQISAAGTAWLGRAAQPDRLDLSTERGDAFRTWKERWEDFYLLAGIGAMEPRAQMAALRACLTDDTNRVVRNLPLEEDERQDVHAVLRQLEVYAIGQVNEVLERKRSQEAAHRDATEIRRPDVVARIGDPSHEDDGREPQPSATCRVSNGTTLRSVGVLHAVITLDDASAEEEVHILPGVSGLLMSWRDEVGEDGSVAQVCTVINAELDATDTDVRLDEVLSVGNLASPNVEYEYTVSVERAETYQWQLSPHWSACDRVCQGTRYREAQCVRRSDSVSVSESHCSREPRSDREEVACNLGCTLM</sequence>
<dbReference type="AlphaFoldDB" id="A0A6A4V9X0"/>
<evidence type="ECO:0000256" key="1">
    <source>
        <dbReference type="SAM" id="MobiDB-lite"/>
    </source>
</evidence>
<feature type="compositionally biased region" description="Basic and acidic residues" evidence="1">
    <location>
        <begin position="118"/>
        <end position="150"/>
    </location>
</feature>